<dbReference type="AlphaFoldDB" id="A0A172X0B5"/>
<organism evidence="2">
    <name type="scientific">Hafnia alvei</name>
    <dbReference type="NCBI Taxonomy" id="569"/>
    <lineage>
        <taxon>Bacteria</taxon>
        <taxon>Pseudomonadati</taxon>
        <taxon>Pseudomonadota</taxon>
        <taxon>Gammaproteobacteria</taxon>
        <taxon>Enterobacterales</taxon>
        <taxon>Hafniaceae</taxon>
        <taxon>Hafnia</taxon>
    </lineage>
</organism>
<dbReference type="InterPro" id="IPR016181">
    <property type="entry name" value="Acyl_CoA_acyltransferase"/>
</dbReference>
<evidence type="ECO:0000313" key="2">
    <source>
        <dbReference type="EMBL" id="ANF30057.1"/>
    </source>
</evidence>
<name>A0A172X0B5_HAFAL</name>
<reference evidence="2" key="1">
    <citation type="journal article" date="2016" name="PLoS ONE">
        <title>Genetic Diversity of O-Antigens in Hafnia alvei and the Development of a Suspension Array for Serotype Detection.</title>
        <authorList>
            <person name="Duan Z."/>
            <person name="Niedziela T."/>
            <person name="Lugowski C."/>
            <person name="Cao B."/>
            <person name="Wang T."/>
            <person name="Xu L."/>
            <person name="Yang B."/>
            <person name="Liu B."/>
            <person name="Wang L."/>
        </authorList>
    </citation>
    <scope>NUCLEOTIDE SEQUENCE</scope>
    <source>
        <strain evidence="2">PCM1211</strain>
    </source>
</reference>
<dbReference type="SUPFAM" id="SSF55729">
    <property type="entry name" value="Acyl-CoA N-acyltransferases (Nat)"/>
    <property type="match status" value="1"/>
</dbReference>
<evidence type="ECO:0000259" key="1">
    <source>
        <dbReference type="Pfam" id="PF13302"/>
    </source>
</evidence>
<dbReference type="EMBL" id="KX117088">
    <property type="protein sequence ID" value="ANF30057.1"/>
    <property type="molecule type" value="Genomic_DNA"/>
</dbReference>
<feature type="domain" description="N-acetyltransferase" evidence="1">
    <location>
        <begin position="11"/>
        <end position="145"/>
    </location>
</feature>
<proteinExistence type="predicted"/>
<accession>A0A172X0B5</accession>
<dbReference type="InterPro" id="IPR000182">
    <property type="entry name" value="GNAT_dom"/>
</dbReference>
<sequence length="178" mass="20728">MNNLKAKTIQFRLADLDDASFIYSLRINKKLNEHISKVSGTEAQQREWLHAYKEREISGAEAYFIIERIDSEIPIGTVRLYGFIGAEKFCWGSWILNNDKTRTAAIESAYLVYKYAFECRAFNSAYFQVDKKNKLVISFHEKTGAILVSEDDVNKNYEFTSECYERFKIKFNNILNGN</sequence>
<dbReference type="Pfam" id="PF13302">
    <property type="entry name" value="Acetyltransf_3"/>
    <property type="match status" value="1"/>
</dbReference>
<protein>
    <recommendedName>
        <fullName evidence="1">N-acetyltransferase domain-containing protein</fullName>
    </recommendedName>
</protein>
<dbReference type="GO" id="GO:0016747">
    <property type="term" value="F:acyltransferase activity, transferring groups other than amino-acyl groups"/>
    <property type="evidence" value="ECO:0007669"/>
    <property type="project" value="InterPro"/>
</dbReference>
<dbReference type="Gene3D" id="3.40.630.30">
    <property type="match status" value="1"/>
</dbReference>